<dbReference type="InterPro" id="IPR052021">
    <property type="entry name" value="Type-I_RS_S_subunit"/>
</dbReference>
<gene>
    <name evidence="5" type="ORF">WDU99_16845</name>
</gene>
<keyword evidence="5" id="KW-0255">Endonuclease</keyword>
<evidence type="ECO:0000313" key="5">
    <source>
        <dbReference type="EMBL" id="MEJ1089988.1"/>
    </source>
</evidence>
<keyword evidence="5" id="KW-0378">Hydrolase</keyword>
<dbReference type="GO" id="GO:0004519">
    <property type="term" value="F:endonuclease activity"/>
    <property type="evidence" value="ECO:0007669"/>
    <property type="project" value="UniProtKB-KW"/>
</dbReference>
<accession>A0ABU8LH15</accession>
<comment type="caution">
    <text evidence="5">The sequence shown here is derived from an EMBL/GenBank/DDBJ whole genome shotgun (WGS) entry which is preliminary data.</text>
</comment>
<reference evidence="5 6" key="1">
    <citation type="submission" date="2024-02" db="EMBL/GenBank/DDBJ databases">
        <authorList>
            <person name="Saticioglu I.B."/>
        </authorList>
    </citation>
    <scope>NUCLEOTIDE SEQUENCE [LARGE SCALE GENOMIC DNA]</scope>
    <source>
        <strain evidence="5 6">Mu-80</strain>
    </source>
</reference>
<dbReference type="Pfam" id="PF01420">
    <property type="entry name" value="Methylase_S"/>
    <property type="match status" value="1"/>
</dbReference>
<organism evidence="5 6">
    <name type="scientific">Microbacterium bandirmense</name>
    <dbReference type="NCBI Taxonomy" id="3122050"/>
    <lineage>
        <taxon>Bacteria</taxon>
        <taxon>Bacillati</taxon>
        <taxon>Actinomycetota</taxon>
        <taxon>Actinomycetes</taxon>
        <taxon>Micrococcales</taxon>
        <taxon>Microbacteriaceae</taxon>
        <taxon>Microbacterium</taxon>
    </lineage>
</organism>
<dbReference type="RefSeq" id="WP_337333630.1">
    <property type="nucleotide sequence ID" value="NZ_JBBDGM010000022.1"/>
</dbReference>
<proteinExistence type="inferred from homology"/>
<evidence type="ECO:0000259" key="4">
    <source>
        <dbReference type="Pfam" id="PF01420"/>
    </source>
</evidence>
<evidence type="ECO:0000256" key="3">
    <source>
        <dbReference type="ARBA" id="ARBA00023125"/>
    </source>
</evidence>
<dbReference type="PANTHER" id="PTHR30408">
    <property type="entry name" value="TYPE-1 RESTRICTION ENZYME ECOKI SPECIFICITY PROTEIN"/>
    <property type="match status" value="1"/>
</dbReference>
<keyword evidence="5" id="KW-0540">Nuclease</keyword>
<dbReference type="SUPFAM" id="SSF116734">
    <property type="entry name" value="DNA methylase specificity domain"/>
    <property type="match status" value="2"/>
</dbReference>
<comment type="similarity">
    <text evidence="1">Belongs to the type-I restriction system S methylase family.</text>
</comment>
<name>A0ABU8LH15_9MICO</name>
<dbReference type="EC" id="3.1.21.-" evidence="5"/>
<evidence type="ECO:0000313" key="6">
    <source>
        <dbReference type="Proteomes" id="UP001371224"/>
    </source>
</evidence>
<dbReference type="Proteomes" id="UP001371224">
    <property type="component" value="Unassembled WGS sequence"/>
</dbReference>
<evidence type="ECO:0000256" key="1">
    <source>
        <dbReference type="ARBA" id="ARBA00010923"/>
    </source>
</evidence>
<dbReference type="PANTHER" id="PTHR30408:SF12">
    <property type="entry name" value="TYPE I RESTRICTION ENZYME MJAVIII SPECIFICITY SUBUNIT"/>
    <property type="match status" value="1"/>
</dbReference>
<keyword evidence="3" id="KW-0238">DNA-binding</keyword>
<feature type="domain" description="Type I restriction modification DNA specificity" evidence="4">
    <location>
        <begin position="57"/>
        <end position="166"/>
    </location>
</feature>
<dbReference type="EMBL" id="JBBDGM010000022">
    <property type="protein sequence ID" value="MEJ1089988.1"/>
    <property type="molecule type" value="Genomic_DNA"/>
</dbReference>
<keyword evidence="6" id="KW-1185">Reference proteome</keyword>
<evidence type="ECO:0000256" key="2">
    <source>
        <dbReference type="ARBA" id="ARBA00022747"/>
    </source>
</evidence>
<dbReference type="Gene3D" id="3.90.220.20">
    <property type="entry name" value="DNA methylase specificity domains"/>
    <property type="match status" value="2"/>
</dbReference>
<dbReference type="InterPro" id="IPR000055">
    <property type="entry name" value="Restrct_endonuc_typeI_TRD"/>
</dbReference>
<keyword evidence="2" id="KW-0680">Restriction system</keyword>
<dbReference type="GO" id="GO:0016787">
    <property type="term" value="F:hydrolase activity"/>
    <property type="evidence" value="ECO:0007669"/>
    <property type="project" value="UniProtKB-KW"/>
</dbReference>
<sequence>MNLVLDKSTWQRVAFGDVIDSITDRVDDPSAAGVDRYVGLEHLDPVIMTVRRWDSPDIVEAQKLRFRSGDVIFGRRRAYQKKVALAEFEGICSAHALVLRARPGFIDPAFLPVFLSSDYFLDRAIEISVGSLSPTVNWRDLKSQEFVLPPLDEQKRIADLLWAIERHRLAAADTAESLRATKSAVFTDRLAAGVEQSGWSSDSVASLVEAGPTNGKSAPANDQKRGVPTLSISAVRGGLVKGGDSVKFIDVEPASVDGFLLQEDDFLIVRGNGNRQLTGRGGLVVGGLPTGCIYPDLLIRLRFNAARMLPQFAAEQWNSAHAHTALLENAKSTNGIWKINGKDIKSHRLVVPPLEAQTELLAEARTFDRSIEATQAEANRLRAVLRTLSSTIFGGN</sequence>
<protein>
    <submittedName>
        <fullName evidence="5">Restriction endonuclease subunit S</fullName>
        <ecNumber evidence="5">3.1.21.-</ecNumber>
    </submittedName>
</protein>
<dbReference type="InterPro" id="IPR044946">
    <property type="entry name" value="Restrct_endonuc_typeI_TRD_sf"/>
</dbReference>